<protein>
    <submittedName>
        <fullName evidence="2">Isoaspartyl peptidase/L-asparaginase 2</fullName>
    </submittedName>
</protein>
<comment type="caution">
    <text evidence="2">The sequence shown here is derived from an EMBL/GenBank/DDBJ whole genome shotgun (WGS) entry which is preliminary data.</text>
</comment>
<accession>A0AAD8GXN9</accession>
<evidence type="ECO:0000313" key="2">
    <source>
        <dbReference type="EMBL" id="KAK1355870.1"/>
    </source>
</evidence>
<organism evidence="2 3">
    <name type="scientific">Heracleum sosnowskyi</name>
    <dbReference type="NCBI Taxonomy" id="360622"/>
    <lineage>
        <taxon>Eukaryota</taxon>
        <taxon>Viridiplantae</taxon>
        <taxon>Streptophyta</taxon>
        <taxon>Embryophyta</taxon>
        <taxon>Tracheophyta</taxon>
        <taxon>Spermatophyta</taxon>
        <taxon>Magnoliopsida</taxon>
        <taxon>eudicotyledons</taxon>
        <taxon>Gunneridae</taxon>
        <taxon>Pentapetalae</taxon>
        <taxon>asterids</taxon>
        <taxon>campanulids</taxon>
        <taxon>Apiales</taxon>
        <taxon>Apiaceae</taxon>
        <taxon>Apioideae</taxon>
        <taxon>apioid superclade</taxon>
        <taxon>Tordylieae</taxon>
        <taxon>Tordyliinae</taxon>
        <taxon>Heracleum</taxon>
    </lineage>
</organism>
<dbReference type="Proteomes" id="UP001237642">
    <property type="component" value="Unassembled WGS sequence"/>
</dbReference>
<dbReference type="InterPro" id="IPR000246">
    <property type="entry name" value="Peptidase_T2"/>
</dbReference>
<evidence type="ECO:0000313" key="3">
    <source>
        <dbReference type="Proteomes" id="UP001237642"/>
    </source>
</evidence>
<keyword evidence="3" id="KW-1185">Reference proteome</keyword>
<reference evidence="2" key="2">
    <citation type="submission" date="2023-05" db="EMBL/GenBank/DDBJ databases">
        <authorList>
            <person name="Schelkunov M.I."/>
        </authorList>
    </citation>
    <scope>NUCLEOTIDE SEQUENCE</scope>
    <source>
        <strain evidence="2">Hsosn_3</strain>
        <tissue evidence="2">Leaf</tissue>
    </source>
</reference>
<comment type="subunit">
    <text evidence="1">Heterotetramer of two alpha and two beta chains arranged as a dimer of alpha/beta heterodimers.</text>
</comment>
<dbReference type="SUPFAM" id="SSF56235">
    <property type="entry name" value="N-terminal nucleophile aminohydrolases (Ntn hydrolases)"/>
    <property type="match status" value="1"/>
</dbReference>
<sequence>MKNEELHIVIILVQVRELETNPFFNSGRGSALTEKGIVEMEASIMDGKGRQRGAVSNVTTVKNPISLARLVKDKSPHSYLAFSGAEAFAKKASAKLVRGNASHGISDASAVSSREARILAEDAFFHPSMMSVS</sequence>
<dbReference type="GO" id="GO:0016787">
    <property type="term" value="F:hydrolase activity"/>
    <property type="evidence" value="ECO:0007669"/>
    <property type="project" value="InterPro"/>
</dbReference>
<dbReference type="PANTHER" id="PTHR10188">
    <property type="entry name" value="L-ASPARAGINASE"/>
    <property type="match status" value="1"/>
</dbReference>
<dbReference type="PANTHER" id="PTHR10188:SF13">
    <property type="entry name" value="ISOASPARTYL PEPTIDASE_L-ASPARAGINASE 2-RELATED"/>
    <property type="match status" value="1"/>
</dbReference>
<name>A0AAD8GXN9_9APIA</name>
<dbReference type="Pfam" id="PF01112">
    <property type="entry name" value="Asparaginase_2"/>
    <property type="match status" value="1"/>
</dbReference>
<evidence type="ECO:0000256" key="1">
    <source>
        <dbReference type="ARBA" id="ARBA00011601"/>
    </source>
</evidence>
<gene>
    <name evidence="2" type="ORF">POM88_049126</name>
</gene>
<dbReference type="InterPro" id="IPR029055">
    <property type="entry name" value="Ntn_hydrolases_N"/>
</dbReference>
<proteinExistence type="predicted"/>
<reference evidence="2" key="1">
    <citation type="submission" date="2023-02" db="EMBL/GenBank/DDBJ databases">
        <title>Genome of toxic invasive species Heracleum sosnowskyi carries increased number of genes despite the absence of recent whole-genome duplications.</title>
        <authorList>
            <person name="Schelkunov M."/>
            <person name="Shtratnikova V."/>
            <person name="Makarenko M."/>
            <person name="Klepikova A."/>
            <person name="Omelchenko D."/>
            <person name="Novikova G."/>
            <person name="Obukhova E."/>
            <person name="Bogdanov V."/>
            <person name="Penin A."/>
            <person name="Logacheva M."/>
        </authorList>
    </citation>
    <scope>NUCLEOTIDE SEQUENCE</scope>
    <source>
        <strain evidence="2">Hsosn_3</strain>
        <tissue evidence="2">Leaf</tissue>
    </source>
</reference>
<dbReference type="AlphaFoldDB" id="A0AAD8GXN9"/>
<dbReference type="EMBL" id="JAUIZM010000011">
    <property type="protein sequence ID" value="KAK1355870.1"/>
    <property type="molecule type" value="Genomic_DNA"/>
</dbReference>